<evidence type="ECO:0000256" key="3">
    <source>
        <dbReference type="ARBA" id="ARBA00023242"/>
    </source>
</evidence>
<dbReference type="PANTHER" id="PTHR10814">
    <property type="entry name" value="TRANSDUCIN-LIKE ENHANCER PROTEIN"/>
    <property type="match status" value="1"/>
</dbReference>
<reference evidence="6 7" key="1">
    <citation type="submission" date="2015-07" db="EMBL/GenBank/DDBJ databases">
        <title>The genome of Eufriesea mexicana.</title>
        <authorList>
            <person name="Pan H."/>
            <person name="Kapheim K."/>
        </authorList>
    </citation>
    <scope>NUCLEOTIDE SEQUENCE [LARGE SCALE GENOMIC DNA]</scope>
    <source>
        <strain evidence="6">0111107269</strain>
        <tissue evidence="6">Whole body</tissue>
    </source>
</reference>
<dbReference type="GO" id="GO:0005667">
    <property type="term" value="C:transcription regulator complex"/>
    <property type="evidence" value="ECO:0007669"/>
    <property type="project" value="TreeGrafter"/>
</dbReference>
<organism evidence="6 7">
    <name type="scientific">Eufriesea mexicana</name>
    <dbReference type="NCBI Taxonomy" id="516756"/>
    <lineage>
        <taxon>Eukaryota</taxon>
        <taxon>Metazoa</taxon>
        <taxon>Ecdysozoa</taxon>
        <taxon>Arthropoda</taxon>
        <taxon>Hexapoda</taxon>
        <taxon>Insecta</taxon>
        <taxon>Pterygota</taxon>
        <taxon>Neoptera</taxon>
        <taxon>Endopterygota</taxon>
        <taxon>Hymenoptera</taxon>
        <taxon>Apocrita</taxon>
        <taxon>Aculeata</taxon>
        <taxon>Apoidea</taxon>
        <taxon>Anthophila</taxon>
        <taxon>Apidae</taxon>
        <taxon>Eufriesea</taxon>
    </lineage>
</organism>
<feature type="region of interest" description="Disordered" evidence="4">
    <location>
        <begin position="329"/>
        <end position="383"/>
    </location>
</feature>
<dbReference type="InterPro" id="IPR005617">
    <property type="entry name" value="Groucho/TLE_N"/>
</dbReference>
<dbReference type="InterPro" id="IPR009146">
    <property type="entry name" value="Groucho_enhance"/>
</dbReference>
<keyword evidence="3" id="KW-0539">Nucleus</keyword>
<accession>A0A310SPC0</accession>
<evidence type="ECO:0000256" key="4">
    <source>
        <dbReference type="SAM" id="MobiDB-lite"/>
    </source>
</evidence>
<dbReference type="GO" id="GO:0005634">
    <property type="term" value="C:nucleus"/>
    <property type="evidence" value="ECO:0007669"/>
    <property type="project" value="UniProtKB-SubCell"/>
</dbReference>
<dbReference type="Proteomes" id="UP000250275">
    <property type="component" value="Unassembled WGS sequence"/>
</dbReference>
<proteinExistence type="inferred from homology"/>
<dbReference type="AlphaFoldDB" id="A0A310SPC0"/>
<dbReference type="GO" id="GO:0003714">
    <property type="term" value="F:transcription corepressor activity"/>
    <property type="evidence" value="ECO:0007669"/>
    <property type="project" value="TreeGrafter"/>
</dbReference>
<keyword evidence="7" id="KW-1185">Reference proteome</keyword>
<gene>
    <name evidence="6" type="ORF">WN48_03476</name>
</gene>
<dbReference type="EMBL" id="KQ762031">
    <property type="protein sequence ID" value="OAD56350.1"/>
    <property type="molecule type" value="Genomic_DNA"/>
</dbReference>
<dbReference type="GO" id="GO:0090090">
    <property type="term" value="P:negative regulation of canonical Wnt signaling pathway"/>
    <property type="evidence" value="ECO:0007669"/>
    <property type="project" value="TreeGrafter"/>
</dbReference>
<evidence type="ECO:0000256" key="1">
    <source>
        <dbReference type="ARBA" id="ARBA00004123"/>
    </source>
</evidence>
<sequence>MAAQLAKISQGNQPSRGQGTLYSAVRSFAQRSFALGLLQVWQHIFSPTIVLFYTQWCVQLCVGHYPLRSKGSNAGGRDDFGQLKLRFLQLVQQEELSNVGNEDFLDPTSWTQVSTINPLAYDVVGDTSQAIGPNVNSSYEKRDTVVGSNLNITSLRRDTAIGSNLNTTSERRCTFWSYRSLNMFRAKGKLESAEIGTRRESFGIFTDDAFLLHFQTEIAKRLNAIIVQLLPFLAQEHGLQHQQQVANAVERAKQVTMSELNAIIGQQIHAQQLPHGAVVGGLPPAGLLGFAGAAAAAAAAGVPPHLAPPPHPAAAAAVQAQAQALLKPSDLQQHRAAAETPEDRKPIALTDERLRRSVSPSEKFRSRTPDLESDPKRRKEEKLGHCCGESWRRWSAMTRRAPLASRMPVITDPYDSQCVTCKYSTALKLAFSAGNSAKIHVKLHTRLSARWLKDPQTEVSSDEEESAKIGA</sequence>
<dbReference type="Pfam" id="PF03920">
    <property type="entry name" value="TLE_N"/>
    <property type="match status" value="1"/>
</dbReference>
<comment type="similarity">
    <text evidence="2">Belongs to the WD repeat Groucho/TLE family.</text>
</comment>
<evidence type="ECO:0000313" key="7">
    <source>
        <dbReference type="Proteomes" id="UP000250275"/>
    </source>
</evidence>
<feature type="compositionally biased region" description="Basic and acidic residues" evidence="4">
    <location>
        <begin position="332"/>
        <end position="355"/>
    </location>
</feature>
<feature type="compositionally biased region" description="Basic and acidic residues" evidence="4">
    <location>
        <begin position="362"/>
        <end position="383"/>
    </location>
</feature>
<protein>
    <submittedName>
        <fullName evidence="6">Protein groucho</fullName>
    </submittedName>
</protein>
<name>A0A310SPC0_9HYME</name>
<dbReference type="PANTHER" id="PTHR10814:SF21">
    <property type="entry name" value="PROTEIN GROUCHO"/>
    <property type="match status" value="1"/>
</dbReference>
<comment type="subcellular location">
    <subcellularLocation>
        <location evidence="1">Nucleus</location>
    </subcellularLocation>
</comment>
<feature type="domain" description="Groucho/TLE N-terminal Q-rich" evidence="5">
    <location>
        <begin position="212"/>
        <end position="273"/>
    </location>
</feature>
<evidence type="ECO:0000313" key="6">
    <source>
        <dbReference type="EMBL" id="OAD56350.1"/>
    </source>
</evidence>
<evidence type="ECO:0000256" key="2">
    <source>
        <dbReference type="ARBA" id="ARBA00005969"/>
    </source>
</evidence>
<evidence type="ECO:0000259" key="5">
    <source>
        <dbReference type="Pfam" id="PF03920"/>
    </source>
</evidence>
<dbReference type="OrthoDB" id="2624652at2759"/>